<dbReference type="CDD" id="cd13858">
    <property type="entry name" value="CuRO_1_tcLCC2_insect_like"/>
    <property type="match status" value="1"/>
</dbReference>
<dbReference type="InterPro" id="IPR001117">
    <property type="entry name" value="Cu-oxidase_2nd"/>
</dbReference>
<keyword evidence="4" id="KW-0186">Copper</keyword>
<feature type="region of interest" description="Disordered" evidence="5">
    <location>
        <begin position="660"/>
        <end position="686"/>
    </location>
</feature>
<keyword evidence="6" id="KW-0812">Transmembrane</keyword>
<protein>
    <submittedName>
        <fullName evidence="11">L-ascorbate oxidase-like</fullName>
    </submittedName>
</protein>
<dbReference type="GO" id="GO:0005507">
    <property type="term" value="F:copper ion binding"/>
    <property type="evidence" value="ECO:0007669"/>
    <property type="project" value="InterPro"/>
</dbReference>
<gene>
    <name evidence="11" type="ORF">PACLA_8A021775</name>
</gene>
<dbReference type="GO" id="GO:0006826">
    <property type="term" value="P:iron ion transport"/>
    <property type="evidence" value="ECO:0007669"/>
    <property type="project" value="TreeGrafter"/>
</dbReference>
<accession>A0A6S7JZ14</accession>
<dbReference type="GO" id="GO:0016491">
    <property type="term" value="F:oxidoreductase activity"/>
    <property type="evidence" value="ECO:0007669"/>
    <property type="project" value="UniProtKB-KW"/>
</dbReference>
<keyword evidence="12" id="KW-1185">Reference proteome</keyword>
<dbReference type="Pfam" id="PF07731">
    <property type="entry name" value="Cu-oxidase_2"/>
    <property type="match status" value="1"/>
</dbReference>
<dbReference type="AlphaFoldDB" id="A0A6S7JZ14"/>
<dbReference type="EMBL" id="CACRXK020023992">
    <property type="protein sequence ID" value="CAB4038256.1"/>
    <property type="molecule type" value="Genomic_DNA"/>
</dbReference>
<dbReference type="GO" id="GO:0005886">
    <property type="term" value="C:plasma membrane"/>
    <property type="evidence" value="ECO:0007669"/>
    <property type="project" value="TreeGrafter"/>
</dbReference>
<sequence length="738" mass="82951">MKMLHTIARISVFCLSMVLFYPEAKSESCFKSICEFTLVVTNSRSMSFKHDAGHVYDVELQQNGTLSLATNRFHLKVPNTLSPDMVHTADGTKARNIILVNDRFPGPTLEIMEGSEIAVKVINQLQFEGISIHWHGIHLLNNVWMDGVPYLTQCPILPRQSFMYRFRANPGTHFYHSHNELQRLDGLFGGLIVHRQDELGLMPYFTAVLGDWFPVPSTDLQILNPFAFQPGSATGYFNSGTLMGVSVDGVPVTVFEFWSGLINGRGRKDNNTAPLTVFTAEQGNTHRMHIVSAAGDFAYRVSIDEHALTVIETDGHRVEAVKNFESVIIYPGERYVVEFQANREPGTRYWIRARSLRRGQAGQYPMLDGIIWEMKAILQYGNKSTNNQDPVSKRMNCTAQTPCNVLNCPWPEYRKDYFPHEKCMNVAALRANASRVTRQQHVKQNNNTEVDEEIFLNMAFSVGASINRRRNIMPSAPLYQDPSSWALKPCEGKYGLSCSHIINLQPNKTVQLVLTGNIFSGFLAHHNLHIHGHSFHVLKIGYPIVDNMTGSIIKGNTDLGCHKENDTDCIHPFWINPPDLNFDNPPLKDTIAIPARGYVVLRFVTNNPGFWLFHCHTATHNFEGMSLIFNISFDHHPPLPSGFPTCGNFAFSQDDFKKSEKNETKENKSGNCDGKDSKKDGSDDDDDDLSLVETLSKVAASCSAITVFLQLIFLVLLLKIVCRALPKVANTNTENNKL</sequence>
<feature type="chain" id="PRO_5043490157" evidence="7">
    <location>
        <begin position="27"/>
        <end position="738"/>
    </location>
</feature>
<dbReference type="InterPro" id="IPR011707">
    <property type="entry name" value="Cu-oxidase-like_N"/>
</dbReference>
<feature type="compositionally biased region" description="Basic and acidic residues" evidence="5">
    <location>
        <begin position="660"/>
        <end position="681"/>
    </location>
</feature>
<name>A0A6S7JZ14_PARCT</name>
<keyword evidence="6" id="KW-1133">Transmembrane helix</keyword>
<feature type="transmembrane region" description="Helical" evidence="6">
    <location>
        <begin position="698"/>
        <end position="718"/>
    </location>
</feature>
<keyword evidence="6" id="KW-0472">Membrane</keyword>
<evidence type="ECO:0000259" key="8">
    <source>
        <dbReference type="Pfam" id="PF00394"/>
    </source>
</evidence>
<dbReference type="OrthoDB" id="2121828at2759"/>
<evidence type="ECO:0000256" key="5">
    <source>
        <dbReference type="SAM" id="MobiDB-lite"/>
    </source>
</evidence>
<feature type="domain" description="Plastocyanin-like" evidence="9">
    <location>
        <begin position="491"/>
        <end position="630"/>
    </location>
</feature>
<feature type="signal peptide" evidence="7">
    <location>
        <begin position="1"/>
        <end position="26"/>
    </location>
</feature>
<dbReference type="PROSITE" id="PS00080">
    <property type="entry name" value="MULTICOPPER_OXIDASE2"/>
    <property type="match status" value="1"/>
</dbReference>
<dbReference type="CDD" id="cd13905">
    <property type="entry name" value="CuRO_3_tcLLC2_insect_like"/>
    <property type="match status" value="1"/>
</dbReference>
<evidence type="ECO:0000259" key="10">
    <source>
        <dbReference type="Pfam" id="PF07732"/>
    </source>
</evidence>
<dbReference type="InterPro" id="IPR011706">
    <property type="entry name" value="Cu-oxidase_C"/>
</dbReference>
<evidence type="ECO:0000256" key="4">
    <source>
        <dbReference type="ARBA" id="ARBA00023008"/>
    </source>
</evidence>
<dbReference type="SUPFAM" id="SSF49503">
    <property type="entry name" value="Cupredoxins"/>
    <property type="match status" value="3"/>
</dbReference>
<dbReference type="Pfam" id="PF00394">
    <property type="entry name" value="Cu-oxidase"/>
    <property type="match status" value="1"/>
</dbReference>
<comment type="caution">
    <text evidence="11">The sequence shown here is derived from an EMBL/GenBank/DDBJ whole genome shotgun (WGS) entry which is preliminary data.</text>
</comment>
<keyword evidence="7" id="KW-0732">Signal</keyword>
<dbReference type="PROSITE" id="PS00079">
    <property type="entry name" value="MULTICOPPER_OXIDASE1"/>
    <property type="match status" value="1"/>
</dbReference>
<dbReference type="Pfam" id="PF07732">
    <property type="entry name" value="Cu-oxidase_3"/>
    <property type="match status" value="1"/>
</dbReference>
<keyword evidence="2" id="KW-0479">Metal-binding</keyword>
<dbReference type="Proteomes" id="UP001152795">
    <property type="component" value="Unassembled WGS sequence"/>
</dbReference>
<evidence type="ECO:0000256" key="2">
    <source>
        <dbReference type="ARBA" id="ARBA00022723"/>
    </source>
</evidence>
<dbReference type="PANTHER" id="PTHR11709">
    <property type="entry name" value="MULTI-COPPER OXIDASE"/>
    <property type="match status" value="1"/>
</dbReference>
<evidence type="ECO:0000313" key="12">
    <source>
        <dbReference type="Proteomes" id="UP001152795"/>
    </source>
</evidence>
<comment type="similarity">
    <text evidence="1">Belongs to the multicopper oxidase family.</text>
</comment>
<organism evidence="11 12">
    <name type="scientific">Paramuricea clavata</name>
    <name type="common">Red gorgonian</name>
    <name type="synonym">Violescent sea-whip</name>
    <dbReference type="NCBI Taxonomy" id="317549"/>
    <lineage>
        <taxon>Eukaryota</taxon>
        <taxon>Metazoa</taxon>
        <taxon>Cnidaria</taxon>
        <taxon>Anthozoa</taxon>
        <taxon>Octocorallia</taxon>
        <taxon>Malacalcyonacea</taxon>
        <taxon>Plexauridae</taxon>
        <taxon>Paramuricea</taxon>
    </lineage>
</organism>
<dbReference type="InterPro" id="IPR008972">
    <property type="entry name" value="Cupredoxin"/>
</dbReference>
<dbReference type="FunFam" id="2.60.40.420:FF:000045">
    <property type="entry name" value="Laccase 2"/>
    <property type="match status" value="1"/>
</dbReference>
<keyword evidence="3" id="KW-0560">Oxidoreductase</keyword>
<evidence type="ECO:0000256" key="7">
    <source>
        <dbReference type="SAM" id="SignalP"/>
    </source>
</evidence>
<feature type="domain" description="Plastocyanin-like" evidence="8">
    <location>
        <begin position="259"/>
        <end position="356"/>
    </location>
</feature>
<feature type="domain" description="Plastocyanin-like" evidence="10">
    <location>
        <begin position="88"/>
        <end position="196"/>
    </location>
</feature>
<dbReference type="InterPro" id="IPR033138">
    <property type="entry name" value="Cu_oxidase_CS"/>
</dbReference>
<dbReference type="PANTHER" id="PTHR11709:SF394">
    <property type="entry name" value="FI03373P-RELATED"/>
    <property type="match status" value="1"/>
</dbReference>
<dbReference type="InterPro" id="IPR045087">
    <property type="entry name" value="Cu-oxidase_fam"/>
</dbReference>
<reference evidence="11" key="1">
    <citation type="submission" date="2020-04" db="EMBL/GenBank/DDBJ databases">
        <authorList>
            <person name="Alioto T."/>
            <person name="Alioto T."/>
            <person name="Gomez Garrido J."/>
        </authorList>
    </citation>
    <scope>NUCLEOTIDE SEQUENCE</scope>
    <source>
        <strain evidence="11">A484AB</strain>
    </source>
</reference>
<proteinExistence type="inferred from homology"/>
<dbReference type="InterPro" id="IPR002355">
    <property type="entry name" value="Cu_oxidase_Cu_BS"/>
</dbReference>
<evidence type="ECO:0000256" key="6">
    <source>
        <dbReference type="SAM" id="Phobius"/>
    </source>
</evidence>
<evidence type="ECO:0000256" key="3">
    <source>
        <dbReference type="ARBA" id="ARBA00023002"/>
    </source>
</evidence>
<dbReference type="Gene3D" id="2.60.40.420">
    <property type="entry name" value="Cupredoxins - blue copper proteins"/>
    <property type="match status" value="3"/>
</dbReference>
<evidence type="ECO:0000259" key="9">
    <source>
        <dbReference type="Pfam" id="PF07731"/>
    </source>
</evidence>
<evidence type="ECO:0000313" key="11">
    <source>
        <dbReference type="EMBL" id="CAB4038256.1"/>
    </source>
</evidence>
<evidence type="ECO:0000256" key="1">
    <source>
        <dbReference type="ARBA" id="ARBA00010609"/>
    </source>
</evidence>